<evidence type="ECO:0000256" key="1">
    <source>
        <dbReference type="ARBA" id="ARBA00000085"/>
    </source>
</evidence>
<accession>A0A5D3YML8</accession>
<dbReference type="InterPro" id="IPR029016">
    <property type="entry name" value="GAF-like_dom_sf"/>
</dbReference>
<reference evidence="9 10" key="1">
    <citation type="submission" date="2019-07" db="EMBL/GenBank/DDBJ databases">
        <title>Genomic Encyclopedia of Archaeal and Bacterial Type Strains, Phase II (KMG-II): from individual species to whole genera.</title>
        <authorList>
            <person name="Goeker M."/>
        </authorList>
    </citation>
    <scope>NUCLEOTIDE SEQUENCE [LARGE SCALE GENOMIC DNA]</scope>
    <source>
        <strain evidence="9 10">DSM 21935</strain>
    </source>
</reference>
<dbReference type="CDD" id="cd00082">
    <property type="entry name" value="HisKA"/>
    <property type="match status" value="1"/>
</dbReference>
<dbReference type="InterPro" id="IPR036890">
    <property type="entry name" value="HATPase_C_sf"/>
</dbReference>
<dbReference type="Proteomes" id="UP000324595">
    <property type="component" value="Unassembled WGS sequence"/>
</dbReference>
<dbReference type="InterPro" id="IPR000700">
    <property type="entry name" value="PAS-assoc_C"/>
</dbReference>
<dbReference type="InterPro" id="IPR003661">
    <property type="entry name" value="HisK_dim/P_dom"/>
</dbReference>
<dbReference type="GO" id="GO:0006355">
    <property type="term" value="P:regulation of DNA-templated transcription"/>
    <property type="evidence" value="ECO:0007669"/>
    <property type="project" value="InterPro"/>
</dbReference>
<dbReference type="PANTHER" id="PTHR43304">
    <property type="entry name" value="PHYTOCHROME-LIKE PROTEIN CPH1"/>
    <property type="match status" value="1"/>
</dbReference>
<dbReference type="InterPro" id="IPR035965">
    <property type="entry name" value="PAS-like_dom_sf"/>
</dbReference>
<dbReference type="Gene3D" id="2.10.70.100">
    <property type="match status" value="1"/>
</dbReference>
<dbReference type="PROSITE" id="PS50113">
    <property type="entry name" value="PAC"/>
    <property type="match status" value="3"/>
</dbReference>
<dbReference type="InterPro" id="IPR003594">
    <property type="entry name" value="HATPase_dom"/>
</dbReference>
<evidence type="ECO:0000256" key="5">
    <source>
        <dbReference type="ARBA" id="ARBA00022777"/>
    </source>
</evidence>
<dbReference type="PRINTS" id="PR00344">
    <property type="entry name" value="BCTRLSENSOR"/>
</dbReference>
<evidence type="ECO:0000256" key="2">
    <source>
        <dbReference type="ARBA" id="ARBA00012438"/>
    </source>
</evidence>
<dbReference type="RefSeq" id="WP_148898027.1">
    <property type="nucleotide sequence ID" value="NZ_VNHY01000001.1"/>
</dbReference>
<evidence type="ECO:0000259" key="7">
    <source>
        <dbReference type="PROSITE" id="PS50112"/>
    </source>
</evidence>
<gene>
    <name evidence="9" type="ORF">LX73_0657</name>
</gene>
<dbReference type="InterPro" id="IPR004358">
    <property type="entry name" value="Sig_transdc_His_kin-like_C"/>
</dbReference>
<dbReference type="Pfam" id="PF02518">
    <property type="entry name" value="HATPase_c"/>
    <property type="match status" value="1"/>
</dbReference>
<dbReference type="Gene3D" id="3.30.450.20">
    <property type="entry name" value="PAS domain"/>
    <property type="match status" value="3"/>
</dbReference>
<dbReference type="Gene3D" id="3.30.450.40">
    <property type="match status" value="1"/>
</dbReference>
<evidence type="ECO:0000259" key="8">
    <source>
        <dbReference type="PROSITE" id="PS50113"/>
    </source>
</evidence>
<dbReference type="Gene3D" id="3.30.565.10">
    <property type="entry name" value="Histidine kinase-like ATPase, C-terminal domain"/>
    <property type="match status" value="1"/>
</dbReference>
<evidence type="ECO:0000313" key="10">
    <source>
        <dbReference type="Proteomes" id="UP000324595"/>
    </source>
</evidence>
<comment type="catalytic activity">
    <reaction evidence="1">
        <text>ATP + protein L-histidine = ADP + protein N-phospho-L-histidine.</text>
        <dbReference type="EC" id="2.7.13.3"/>
    </reaction>
</comment>
<dbReference type="PROSITE" id="PS50112">
    <property type="entry name" value="PAS"/>
    <property type="match status" value="2"/>
</dbReference>
<dbReference type="SUPFAM" id="SSF55874">
    <property type="entry name" value="ATPase domain of HSP90 chaperone/DNA topoisomerase II/histidine kinase"/>
    <property type="match status" value="1"/>
</dbReference>
<feature type="domain" description="PAS" evidence="7">
    <location>
        <begin position="5"/>
        <end position="61"/>
    </location>
</feature>
<name>A0A5D3YML8_9BACT</name>
<dbReference type="SMART" id="SM00387">
    <property type="entry name" value="HATPase_c"/>
    <property type="match status" value="1"/>
</dbReference>
<proteinExistence type="predicted"/>
<keyword evidence="10" id="KW-1185">Reference proteome</keyword>
<dbReference type="InterPro" id="IPR013655">
    <property type="entry name" value="PAS_fold_3"/>
</dbReference>
<dbReference type="SUPFAM" id="SSF55781">
    <property type="entry name" value="GAF domain-like"/>
    <property type="match status" value="1"/>
</dbReference>
<dbReference type="Pfam" id="PF00512">
    <property type="entry name" value="HisKA"/>
    <property type="match status" value="1"/>
</dbReference>
<feature type="domain" description="Histidine kinase" evidence="6">
    <location>
        <begin position="561"/>
        <end position="779"/>
    </location>
</feature>
<dbReference type="SMART" id="SM00065">
    <property type="entry name" value="GAF"/>
    <property type="match status" value="1"/>
</dbReference>
<dbReference type="CDD" id="cd00075">
    <property type="entry name" value="HATPase"/>
    <property type="match status" value="1"/>
</dbReference>
<keyword evidence="4" id="KW-0808">Transferase</keyword>
<dbReference type="InterPro" id="IPR001610">
    <property type="entry name" value="PAC"/>
</dbReference>
<dbReference type="OrthoDB" id="9811889at2"/>
<dbReference type="InterPro" id="IPR036097">
    <property type="entry name" value="HisK_dim/P_sf"/>
</dbReference>
<evidence type="ECO:0000256" key="3">
    <source>
        <dbReference type="ARBA" id="ARBA00022553"/>
    </source>
</evidence>
<dbReference type="EC" id="2.7.13.3" evidence="2"/>
<dbReference type="NCBIfam" id="TIGR00229">
    <property type="entry name" value="sensory_box"/>
    <property type="match status" value="2"/>
</dbReference>
<dbReference type="SMART" id="SM00086">
    <property type="entry name" value="PAC"/>
    <property type="match status" value="3"/>
</dbReference>
<dbReference type="SUPFAM" id="SSF47384">
    <property type="entry name" value="Homodimeric domain of signal transducing histidine kinase"/>
    <property type="match status" value="1"/>
</dbReference>
<dbReference type="PROSITE" id="PS50109">
    <property type="entry name" value="HIS_KIN"/>
    <property type="match status" value="1"/>
</dbReference>
<dbReference type="AlphaFoldDB" id="A0A5D3YML8"/>
<evidence type="ECO:0000256" key="4">
    <source>
        <dbReference type="ARBA" id="ARBA00022679"/>
    </source>
</evidence>
<feature type="domain" description="PAS" evidence="7">
    <location>
        <begin position="297"/>
        <end position="367"/>
    </location>
</feature>
<dbReference type="SMART" id="SM00091">
    <property type="entry name" value="PAS"/>
    <property type="match status" value="2"/>
</dbReference>
<organism evidence="9 10">
    <name type="scientific">Fodinibius salinus</name>
    <dbReference type="NCBI Taxonomy" id="860790"/>
    <lineage>
        <taxon>Bacteria</taxon>
        <taxon>Pseudomonadati</taxon>
        <taxon>Balneolota</taxon>
        <taxon>Balneolia</taxon>
        <taxon>Balneolales</taxon>
        <taxon>Balneolaceae</taxon>
        <taxon>Fodinibius</taxon>
    </lineage>
</organism>
<dbReference type="EMBL" id="VNHY01000001">
    <property type="protein sequence ID" value="TYP95356.1"/>
    <property type="molecule type" value="Genomic_DNA"/>
</dbReference>
<dbReference type="CDD" id="cd00130">
    <property type="entry name" value="PAS"/>
    <property type="match status" value="2"/>
</dbReference>
<dbReference type="GO" id="GO:0000155">
    <property type="term" value="F:phosphorelay sensor kinase activity"/>
    <property type="evidence" value="ECO:0007669"/>
    <property type="project" value="InterPro"/>
</dbReference>
<sequence length="779" mass="88555">MSNIDSNFLQSVFNSIPDAIVIADKERNIRSVNSTFETIFGFSEQEVIGQKTKMLYASEEDFKQTGQTKYNPTSDINSVIYELDYKRKDGTVFPAETVGSVVKGDEGNTIGYLGITRDLTTQKKRKHELQKLSERLQLLVEITTGTHETIEEAIEESLKKMTKVLNLEVGIISRISGNDYTIEYFYPQDSDLEKGIQFDLANTYCDITYNADGVVGIEHMTESAYEGHPCYEQFELESYIGIPLSANGNRFGTINFSSTSPRTEPFTKADKDMLRLFAEWLSAMIERKKTETKLRESREKFRLISEHSADLVCLHKPDGTYEYVSPSVTDILGYTPDELIGVNPYTLFHPDDLEKVEAQSHSLAKSNQKITSIQYRIKRKDGTYIWFETSTEPITNQQGEVVKLRTGSRDITDRKKLELLLQETNKLAEVGGWEYDVNNDHLYWTDEVYRIHELPVSKEIDIEEAIDFYSPGSRHQIQEAVTRAVEEGIGYDMELPIITAKGNRKWIRAIGKVEQDEEGNVYKVYGVFKDLTKRKEMEEALRERNQALEKLNETTNKIYSVLGHDLKTPLTSIIGFSEVILSDLENVDIDPELKQYLSHINRSAIQMGGMLEDLSRWAQFQTEGFELTIEEISVHETVNDIKELLGPTAEKKGIDLTYDCGNEELLVETDEQMVKTVIRNFISNAIKFSSAGDEIQITCSCSNDHWEISVQDEGAGMTEETQEKLFSSEHPNTRGTKGEKGSGIGLKLCHHLVELQEGEIIIESTLDVGSTFTMRIPRH</sequence>
<protein>
    <recommendedName>
        <fullName evidence="2">histidine kinase</fullName>
        <ecNumber evidence="2">2.7.13.3</ecNumber>
    </recommendedName>
</protein>
<keyword evidence="3" id="KW-0597">Phosphoprotein</keyword>
<dbReference type="InterPro" id="IPR000014">
    <property type="entry name" value="PAS"/>
</dbReference>
<feature type="domain" description="PAC" evidence="8">
    <location>
        <begin position="79"/>
        <end position="131"/>
    </location>
</feature>
<dbReference type="Pfam" id="PF08447">
    <property type="entry name" value="PAS_3"/>
    <property type="match status" value="2"/>
</dbReference>
<dbReference type="Pfam" id="PF00989">
    <property type="entry name" value="PAS"/>
    <property type="match status" value="1"/>
</dbReference>
<dbReference type="SUPFAM" id="SSF55785">
    <property type="entry name" value="PYP-like sensor domain (PAS domain)"/>
    <property type="match status" value="3"/>
</dbReference>
<dbReference type="Pfam" id="PF01590">
    <property type="entry name" value="GAF"/>
    <property type="match status" value="1"/>
</dbReference>
<dbReference type="InterPro" id="IPR005467">
    <property type="entry name" value="His_kinase_dom"/>
</dbReference>
<feature type="domain" description="PAC" evidence="8">
    <location>
        <begin position="371"/>
        <end position="423"/>
    </location>
</feature>
<keyword evidence="5" id="KW-0418">Kinase</keyword>
<comment type="caution">
    <text evidence="9">The sequence shown here is derived from an EMBL/GenBank/DDBJ whole genome shotgun (WGS) entry which is preliminary data.</text>
</comment>
<dbReference type="InterPro" id="IPR013767">
    <property type="entry name" value="PAS_fold"/>
</dbReference>
<evidence type="ECO:0000313" key="9">
    <source>
        <dbReference type="EMBL" id="TYP95356.1"/>
    </source>
</evidence>
<dbReference type="PANTHER" id="PTHR43304:SF1">
    <property type="entry name" value="PAC DOMAIN-CONTAINING PROTEIN"/>
    <property type="match status" value="1"/>
</dbReference>
<dbReference type="InterPro" id="IPR003018">
    <property type="entry name" value="GAF"/>
</dbReference>
<dbReference type="Gene3D" id="1.10.287.130">
    <property type="match status" value="1"/>
</dbReference>
<dbReference type="InterPro" id="IPR052162">
    <property type="entry name" value="Sensor_kinase/Photoreceptor"/>
</dbReference>
<dbReference type="SMART" id="SM00388">
    <property type="entry name" value="HisKA"/>
    <property type="match status" value="1"/>
</dbReference>
<evidence type="ECO:0000259" key="6">
    <source>
        <dbReference type="PROSITE" id="PS50109"/>
    </source>
</evidence>
<feature type="domain" description="PAC" evidence="8">
    <location>
        <begin position="491"/>
        <end position="543"/>
    </location>
</feature>